<gene>
    <name evidence="10" type="ORF">B5807_09823</name>
</gene>
<dbReference type="EMBL" id="KZ107849">
    <property type="protein sequence ID" value="OSS47075.1"/>
    <property type="molecule type" value="Genomic_DNA"/>
</dbReference>
<evidence type="ECO:0000256" key="1">
    <source>
        <dbReference type="ARBA" id="ARBA00010609"/>
    </source>
</evidence>
<comment type="similarity">
    <text evidence="1">Belongs to the multicopper oxidase family.</text>
</comment>
<dbReference type="Pfam" id="PF07731">
    <property type="entry name" value="Cu-oxidase_2"/>
    <property type="match status" value="1"/>
</dbReference>
<evidence type="ECO:0000256" key="2">
    <source>
        <dbReference type="ARBA" id="ARBA00022723"/>
    </source>
</evidence>
<evidence type="ECO:0000259" key="7">
    <source>
        <dbReference type="Pfam" id="PF00394"/>
    </source>
</evidence>
<dbReference type="PROSITE" id="PS00079">
    <property type="entry name" value="MULTICOPPER_OXIDASE1"/>
    <property type="match status" value="1"/>
</dbReference>
<evidence type="ECO:0000256" key="6">
    <source>
        <dbReference type="SAM" id="SignalP"/>
    </source>
</evidence>
<dbReference type="GO" id="GO:0033215">
    <property type="term" value="P:reductive iron assimilation"/>
    <property type="evidence" value="ECO:0007669"/>
    <property type="project" value="TreeGrafter"/>
</dbReference>
<keyword evidence="5" id="KW-0186">Copper</keyword>
<dbReference type="InterPro" id="IPR011706">
    <property type="entry name" value="Cu-oxidase_C"/>
</dbReference>
<evidence type="ECO:0008006" key="12">
    <source>
        <dbReference type="Google" id="ProtNLM"/>
    </source>
</evidence>
<dbReference type="CDD" id="cd13877">
    <property type="entry name" value="CuRO_2_Fet3p_like"/>
    <property type="match status" value="1"/>
</dbReference>
<dbReference type="Pfam" id="PF07732">
    <property type="entry name" value="Cu-oxidase_3"/>
    <property type="match status" value="1"/>
</dbReference>
<dbReference type="GO" id="GO:0005507">
    <property type="term" value="F:copper ion binding"/>
    <property type="evidence" value="ECO:0007669"/>
    <property type="project" value="InterPro"/>
</dbReference>
<feature type="domain" description="Plastocyanin-like" evidence="7">
    <location>
        <begin position="153"/>
        <end position="263"/>
    </location>
</feature>
<dbReference type="GO" id="GO:0004322">
    <property type="term" value="F:ferroxidase activity"/>
    <property type="evidence" value="ECO:0007669"/>
    <property type="project" value="TreeGrafter"/>
</dbReference>
<name>A0A1Y2LT79_EPING</name>
<dbReference type="InterPro" id="IPR008972">
    <property type="entry name" value="Cupredoxin"/>
</dbReference>
<dbReference type="GO" id="GO:0010106">
    <property type="term" value="P:cellular response to iron ion starvation"/>
    <property type="evidence" value="ECO:0007669"/>
    <property type="project" value="TreeGrafter"/>
</dbReference>
<dbReference type="AlphaFoldDB" id="A0A1Y2LT79"/>
<reference evidence="10 11" key="1">
    <citation type="journal article" date="2017" name="Genome Announc.">
        <title>Genome sequence of the saprophytic ascomycete Epicoccum nigrum ICMP 19927 strain isolated from New Zealand.</title>
        <authorList>
            <person name="Fokin M."/>
            <person name="Fleetwood D."/>
            <person name="Weir B.S."/>
            <person name="Villas-Boas S.G."/>
        </authorList>
    </citation>
    <scope>NUCLEOTIDE SEQUENCE [LARGE SCALE GENOMIC DNA]</scope>
    <source>
        <strain evidence="10 11">ICMP 19927</strain>
    </source>
</reference>
<evidence type="ECO:0000313" key="11">
    <source>
        <dbReference type="Proteomes" id="UP000193240"/>
    </source>
</evidence>
<accession>A0A1Y2LT79</accession>
<dbReference type="InterPro" id="IPR011707">
    <property type="entry name" value="Cu-oxidase-like_N"/>
</dbReference>
<sequence length="557" mass="59640">MFNFLIFLLTAYATLAFAKTVTYNFDIGWVTAAPDGYSRQVIGVNGQWPVPTIEANVGDKIIVTAKNSLGNQATSLHFHGMWQQGSGQSDGAVSLTQCSIEPGDSYTYTFIANPAGTHWYHSHDKGQYPDGLRGKMVIHDPTWESSLNIDAQMTYTVSDWYHRQFSDIITDYMSTSNTLGNFPSPDSVLFDDKKQPTDIKIAPGKRYLIRIVNVGSVACNQFHIEGYTLNVVETDGVQVQSSPADTILICAGQSYGFVVQGKSSSLSSGANANYIVKMQTDMFTSGVPEAGSITIIGNIVSSLLGGIFNIVQNALRLSWTPASVFDDFNCKPLDGQKLLSPVTNHIDLTVNQTYINGVGSRVGLGSQPWVPAQVPSLLTALSTGKAAMDPATYGPGTNPWVVKSGQVVQIYLQNPQVYPHPMHLHGHVFQIVARGTGSWNGNEGVLPSVPEKRDGAVVPANGYLVLRFKADNPGVWFFHCHVDLHLVGGMAATIVEAPDVLQGQQSISSATQNICKAGGKKSSGNCAGLDGAISASAASSQCNNVLNYNGPVNAVVS</sequence>
<keyword evidence="3 6" id="KW-0732">Signal</keyword>
<dbReference type="PROSITE" id="PS00080">
    <property type="entry name" value="MULTICOPPER_OXIDASE2"/>
    <property type="match status" value="1"/>
</dbReference>
<feature type="chain" id="PRO_5010999231" description="Laccase" evidence="6">
    <location>
        <begin position="19"/>
        <end position="557"/>
    </location>
</feature>
<evidence type="ECO:0000259" key="8">
    <source>
        <dbReference type="Pfam" id="PF07731"/>
    </source>
</evidence>
<organism evidence="10 11">
    <name type="scientific">Epicoccum nigrum</name>
    <name type="common">Soil fungus</name>
    <name type="synonym">Epicoccum purpurascens</name>
    <dbReference type="NCBI Taxonomy" id="105696"/>
    <lineage>
        <taxon>Eukaryota</taxon>
        <taxon>Fungi</taxon>
        <taxon>Dikarya</taxon>
        <taxon>Ascomycota</taxon>
        <taxon>Pezizomycotina</taxon>
        <taxon>Dothideomycetes</taxon>
        <taxon>Pleosporomycetidae</taxon>
        <taxon>Pleosporales</taxon>
        <taxon>Pleosporineae</taxon>
        <taxon>Didymellaceae</taxon>
        <taxon>Epicoccum</taxon>
    </lineage>
</organism>
<dbReference type="SUPFAM" id="SSF49503">
    <property type="entry name" value="Cupredoxins"/>
    <property type="match status" value="3"/>
</dbReference>
<dbReference type="STRING" id="105696.A0A1Y2LT79"/>
<dbReference type="InterPro" id="IPR044130">
    <property type="entry name" value="CuRO_2_Fet3-like"/>
</dbReference>
<dbReference type="GO" id="GO:0033573">
    <property type="term" value="C:high-affinity iron permease complex"/>
    <property type="evidence" value="ECO:0007669"/>
    <property type="project" value="TreeGrafter"/>
</dbReference>
<keyword evidence="2" id="KW-0479">Metal-binding</keyword>
<dbReference type="PANTHER" id="PTHR11709:SF361">
    <property type="entry name" value="IRON TRANSPORT MULTICOPPER OXIDASE FET3"/>
    <property type="match status" value="1"/>
</dbReference>
<feature type="signal peptide" evidence="6">
    <location>
        <begin position="1"/>
        <end position="18"/>
    </location>
</feature>
<dbReference type="Gene3D" id="2.60.40.420">
    <property type="entry name" value="Cupredoxins - blue copper proteins"/>
    <property type="match status" value="3"/>
</dbReference>
<keyword evidence="4" id="KW-0560">Oxidoreductase</keyword>
<dbReference type="InterPro" id="IPR002355">
    <property type="entry name" value="Cu_oxidase_Cu_BS"/>
</dbReference>
<dbReference type="OMA" id="KMIVHDR"/>
<dbReference type="InterPro" id="IPR045087">
    <property type="entry name" value="Cu-oxidase_fam"/>
</dbReference>
<dbReference type="Proteomes" id="UP000193240">
    <property type="component" value="Unassembled WGS sequence"/>
</dbReference>
<evidence type="ECO:0000256" key="3">
    <source>
        <dbReference type="ARBA" id="ARBA00022729"/>
    </source>
</evidence>
<dbReference type="InParanoid" id="A0A1Y2LT79"/>
<evidence type="ECO:0000313" key="10">
    <source>
        <dbReference type="EMBL" id="OSS47075.1"/>
    </source>
</evidence>
<feature type="domain" description="Plastocyanin-like" evidence="8">
    <location>
        <begin position="370"/>
        <end position="499"/>
    </location>
</feature>
<proteinExistence type="inferred from homology"/>
<keyword evidence="11" id="KW-1185">Reference proteome</keyword>
<dbReference type="PANTHER" id="PTHR11709">
    <property type="entry name" value="MULTI-COPPER OXIDASE"/>
    <property type="match status" value="1"/>
</dbReference>
<dbReference type="InterPro" id="IPR001117">
    <property type="entry name" value="Cu-oxidase_2nd"/>
</dbReference>
<evidence type="ECO:0000259" key="9">
    <source>
        <dbReference type="Pfam" id="PF07732"/>
    </source>
</evidence>
<feature type="domain" description="Plastocyanin-like" evidence="9">
    <location>
        <begin position="27"/>
        <end position="141"/>
    </location>
</feature>
<evidence type="ECO:0000256" key="5">
    <source>
        <dbReference type="ARBA" id="ARBA00023008"/>
    </source>
</evidence>
<evidence type="ECO:0000256" key="4">
    <source>
        <dbReference type="ARBA" id="ARBA00023002"/>
    </source>
</evidence>
<dbReference type="Pfam" id="PF00394">
    <property type="entry name" value="Cu-oxidase"/>
    <property type="match status" value="1"/>
</dbReference>
<protein>
    <recommendedName>
        <fullName evidence="12">Laccase</fullName>
    </recommendedName>
</protein>
<dbReference type="InterPro" id="IPR033138">
    <property type="entry name" value="Cu_oxidase_CS"/>
</dbReference>